<dbReference type="EMBL" id="JABAHT010000267">
    <property type="protein sequence ID" value="KAF4659454.1"/>
    <property type="molecule type" value="Genomic_DNA"/>
</dbReference>
<feature type="compositionally biased region" description="Basic and acidic residues" evidence="1">
    <location>
        <begin position="55"/>
        <end position="75"/>
    </location>
</feature>
<feature type="compositionally biased region" description="Basic and acidic residues" evidence="1">
    <location>
        <begin position="1"/>
        <end position="15"/>
    </location>
</feature>
<feature type="region of interest" description="Disordered" evidence="1">
    <location>
        <begin position="603"/>
        <end position="622"/>
    </location>
</feature>
<protein>
    <submittedName>
        <fullName evidence="2">Uncharacterized protein</fullName>
    </submittedName>
</protein>
<accession>A0A7J6LJK2</accession>
<sequence length="818" mass="91047">MRSPDDKETSPKKDAPSAGHGRTASLNSASEDLQAKLSKVRYRAEQEGQVWTNSPRDRYADSAFDDKILDERGDGRPPFQHWKGDSSPREGRSASSSSPHIRSKADPTVRSPAAAQDGLQTIDSTCTIPRLSLSPSSSSSQTVCCPSCIGHDRVTRVLQPLLTCGVLEGASCGECGVPLLEVGVFFSDDSTIAHRCPSCTFTRCIVCWLEDLLAAVRRGPHDTYNFAPAPREASNGKASAVPTEASESIIEQRLSDLEEECRGRVLQLGRERDKLHAQLMHRDGEVAKWKQVSADWRQHAKNAEETAVIDRSKTSQLQAQLDVVSRELYEYRQQAEAQISNNVRMGHRFLHKEAAEAVILQSKIVDQAVELAAMKAMNDELSCHMEVRDQQQLASSSSPSSTPPPVHHRVPHASYFSGTTVSKGLKRLWTDLIGADTNFTSSSSSRQREAARSPPPPARYAFCNMCNEVLELLDDPTVFGHNAAELRPVLMYQLNALVGFGPDSPPDSDGATTTHNFDLDQYESALSNALAMLNKARASLEHQEAVHARVLAVQCEARSRAEQKADRIVQEYEEEFKRWKETVLQQVRRECARYRERLQGNRQQKRQSVIGASPGDAEGSAEETLVENEGDLDFLFDELDWTADQKQIDSIAGKRAMLGYSLLSVLPALVTITMAVQTASQSKVIFDTIGRSCEKLYSPPGKEHFLGVYLDRSVLIFKWRKSKNYEFDFWVKRQEDAQGLTAFGGVNPFAHLVEDIPSKFSSPFRQSECTDVLNFIEGKPAEGYEEAGKDWVDAFIDGKITAFFEKAREWKARSIKRD</sequence>
<dbReference type="OrthoDB" id="441704at2759"/>
<name>A0A7J6LJK2_PEROL</name>
<dbReference type="Proteomes" id="UP000570595">
    <property type="component" value="Unassembled WGS sequence"/>
</dbReference>
<organism evidence="2 3">
    <name type="scientific">Perkinsus olseni</name>
    <name type="common">Perkinsus atlanticus</name>
    <dbReference type="NCBI Taxonomy" id="32597"/>
    <lineage>
        <taxon>Eukaryota</taxon>
        <taxon>Sar</taxon>
        <taxon>Alveolata</taxon>
        <taxon>Perkinsozoa</taxon>
        <taxon>Perkinsea</taxon>
        <taxon>Perkinsida</taxon>
        <taxon>Perkinsidae</taxon>
        <taxon>Perkinsus</taxon>
    </lineage>
</organism>
<gene>
    <name evidence="2" type="ORF">FOZ61_004724</name>
</gene>
<feature type="region of interest" description="Disordered" evidence="1">
    <location>
        <begin position="387"/>
        <end position="412"/>
    </location>
</feature>
<proteinExistence type="predicted"/>
<dbReference type="AlphaFoldDB" id="A0A7J6LJK2"/>
<comment type="caution">
    <text evidence="2">The sequence shown here is derived from an EMBL/GenBank/DDBJ whole genome shotgun (WGS) entry which is preliminary data.</text>
</comment>
<evidence type="ECO:0000256" key="1">
    <source>
        <dbReference type="SAM" id="MobiDB-lite"/>
    </source>
</evidence>
<feature type="region of interest" description="Disordered" evidence="1">
    <location>
        <begin position="1"/>
        <end position="115"/>
    </location>
</feature>
<evidence type="ECO:0000313" key="2">
    <source>
        <dbReference type="EMBL" id="KAF4659454.1"/>
    </source>
</evidence>
<feature type="compositionally biased region" description="Basic and acidic residues" evidence="1">
    <location>
        <begin position="82"/>
        <end position="92"/>
    </location>
</feature>
<reference evidence="2 3" key="1">
    <citation type="submission" date="2020-04" db="EMBL/GenBank/DDBJ databases">
        <title>Perkinsus olseni comparative genomics.</title>
        <authorList>
            <person name="Bogema D.R."/>
        </authorList>
    </citation>
    <scope>NUCLEOTIDE SEQUENCE [LARGE SCALE GENOMIC DNA]</scope>
    <source>
        <strain evidence="2">ATCC PRA-179</strain>
    </source>
</reference>
<evidence type="ECO:0000313" key="3">
    <source>
        <dbReference type="Proteomes" id="UP000570595"/>
    </source>
</evidence>